<feature type="compositionally biased region" description="Polar residues" evidence="1">
    <location>
        <begin position="11"/>
        <end position="33"/>
    </location>
</feature>
<evidence type="ECO:0000313" key="2">
    <source>
        <dbReference type="EMBL" id="KAF2482087.1"/>
    </source>
</evidence>
<feature type="compositionally biased region" description="Pro residues" evidence="1">
    <location>
        <begin position="1"/>
        <end position="10"/>
    </location>
</feature>
<dbReference type="RefSeq" id="XP_033588657.1">
    <property type="nucleotide sequence ID" value="XM_033729868.1"/>
</dbReference>
<gene>
    <name evidence="2" type="ORF">BDY17DRAFT_176983</name>
</gene>
<organism evidence="2 3">
    <name type="scientific">Neohortaea acidophila</name>
    <dbReference type="NCBI Taxonomy" id="245834"/>
    <lineage>
        <taxon>Eukaryota</taxon>
        <taxon>Fungi</taxon>
        <taxon>Dikarya</taxon>
        <taxon>Ascomycota</taxon>
        <taxon>Pezizomycotina</taxon>
        <taxon>Dothideomycetes</taxon>
        <taxon>Dothideomycetidae</taxon>
        <taxon>Mycosphaerellales</taxon>
        <taxon>Teratosphaeriaceae</taxon>
        <taxon>Neohortaea</taxon>
    </lineage>
</organism>
<proteinExistence type="predicted"/>
<sequence length="115" mass="12548">MSKPPMPSTPSVPITTQATIQPKASASLATNPNKKAGPPPSEDQTPRFFVEELVVFSRKPNDDNPYNLTPLLWTSGRTQLQGSEETGAQGTFVVSPLIPQAWSDALRQRVFVKKT</sequence>
<feature type="region of interest" description="Disordered" evidence="1">
    <location>
        <begin position="1"/>
        <end position="46"/>
    </location>
</feature>
<protein>
    <submittedName>
        <fullName evidence="2">Uncharacterized protein</fullName>
    </submittedName>
</protein>
<reference evidence="2" key="1">
    <citation type="journal article" date="2020" name="Stud. Mycol.">
        <title>101 Dothideomycetes genomes: a test case for predicting lifestyles and emergence of pathogens.</title>
        <authorList>
            <person name="Haridas S."/>
            <person name="Albert R."/>
            <person name="Binder M."/>
            <person name="Bloem J."/>
            <person name="Labutti K."/>
            <person name="Salamov A."/>
            <person name="Andreopoulos B."/>
            <person name="Baker S."/>
            <person name="Barry K."/>
            <person name="Bills G."/>
            <person name="Bluhm B."/>
            <person name="Cannon C."/>
            <person name="Castanera R."/>
            <person name="Culley D."/>
            <person name="Daum C."/>
            <person name="Ezra D."/>
            <person name="Gonzalez J."/>
            <person name="Henrissat B."/>
            <person name="Kuo A."/>
            <person name="Liang C."/>
            <person name="Lipzen A."/>
            <person name="Lutzoni F."/>
            <person name="Magnuson J."/>
            <person name="Mondo S."/>
            <person name="Nolan M."/>
            <person name="Ohm R."/>
            <person name="Pangilinan J."/>
            <person name="Park H.-J."/>
            <person name="Ramirez L."/>
            <person name="Alfaro M."/>
            <person name="Sun H."/>
            <person name="Tritt A."/>
            <person name="Yoshinaga Y."/>
            <person name="Zwiers L.-H."/>
            <person name="Turgeon B."/>
            <person name="Goodwin S."/>
            <person name="Spatafora J."/>
            <person name="Crous P."/>
            <person name="Grigoriev I."/>
        </authorList>
    </citation>
    <scope>NUCLEOTIDE SEQUENCE</scope>
    <source>
        <strain evidence="2">CBS 113389</strain>
    </source>
</reference>
<name>A0A6A6PS88_9PEZI</name>
<dbReference type="Proteomes" id="UP000799767">
    <property type="component" value="Unassembled WGS sequence"/>
</dbReference>
<keyword evidence="3" id="KW-1185">Reference proteome</keyword>
<dbReference type="AlphaFoldDB" id="A0A6A6PS88"/>
<evidence type="ECO:0000256" key="1">
    <source>
        <dbReference type="SAM" id="MobiDB-lite"/>
    </source>
</evidence>
<dbReference type="GeneID" id="54470870"/>
<evidence type="ECO:0000313" key="3">
    <source>
        <dbReference type="Proteomes" id="UP000799767"/>
    </source>
</evidence>
<accession>A0A6A6PS88</accession>
<dbReference type="EMBL" id="MU001637">
    <property type="protein sequence ID" value="KAF2482087.1"/>
    <property type="molecule type" value="Genomic_DNA"/>
</dbReference>